<evidence type="ECO:0000256" key="2">
    <source>
        <dbReference type="ARBA" id="ARBA00022448"/>
    </source>
</evidence>
<keyword evidence="6 21" id="KW-1133">Transmembrane helix</keyword>
<keyword evidence="5" id="KW-0732">Signal</keyword>
<feature type="compositionally biased region" description="Polar residues" evidence="20">
    <location>
        <begin position="848"/>
        <end position="862"/>
    </location>
</feature>
<keyword evidence="3" id="KW-1003">Cell membrane</keyword>
<keyword evidence="11" id="KW-0325">Glycoprotein</keyword>
<feature type="disulfide bond" evidence="19">
    <location>
        <begin position="699"/>
        <end position="757"/>
    </location>
</feature>
<evidence type="ECO:0000256" key="11">
    <source>
        <dbReference type="ARBA" id="ARBA00023180"/>
    </source>
</evidence>
<dbReference type="InterPro" id="IPR001320">
    <property type="entry name" value="Iontro_rcpt_C"/>
</dbReference>
<dbReference type="InterPro" id="IPR019594">
    <property type="entry name" value="Glu/Gly-bd"/>
</dbReference>
<evidence type="ECO:0000256" key="12">
    <source>
        <dbReference type="ARBA" id="ARBA00023257"/>
    </source>
</evidence>
<evidence type="ECO:0000256" key="6">
    <source>
        <dbReference type="ARBA" id="ARBA00022989"/>
    </source>
</evidence>
<feature type="site" description="Interaction with the cone snail toxin Con-ikot-ikot" evidence="18">
    <location>
        <position position="642"/>
    </location>
</feature>
<dbReference type="InterPro" id="IPR001508">
    <property type="entry name" value="Iono_Glu_rcpt_met"/>
</dbReference>
<comment type="similarity">
    <text evidence="1">Belongs to the glutamate-gated ion channel (TC 1.A.10.1) family.</text>
</comment>
<dbReference type="Pfam" id="PF01094">
    <property type="entry name" value="ANF_receptor"/>
    <property type="match status" value="1"/>
</dbReference>
<evidence type="ECO:0000256" key="21">
    <source>
        <dbReference type="SAM" id="Phobius"/>
    </source>
</evidence>
<evidence type="ECO:0000256" key="4">
    <source>
        <dbReference type="ARBA" id="ARBA00022692"/>
    </source>
</evidence>
<feature type="binding site" evidence="17">
    <location>
        <position position="637"/>
    </location>
    <ligand>
        <name>L-glutamate</name>
        <dbReference type="ChEBI" id="CHEBI:29985"/>
    </ligand>
</feature>
<evidence type="ECO:0000256" key="16">
    <source>
        <dbReference type="ARBA" id="ARBA00072754"/>
    </source>
</evidence>
<dbReference type="Pfam" id="PF10613">
    <property type="entry name" value="Lig_chan-Glu_bd"/>
    <property type="match status" value="1"/>
</dbReference>
<evidence type="ECO:0000256" key="7">
    <source>
        <dbReference type="ARBA" id="ARBA00023018"/>
    </source>
</evidence>
<name>A0AAN8ZUI5_HALRR</name>
<feature type="transmembrane region" description="Helical" evidence="21">
    <location>
        <begin position="587"/>
        <end position="608"/>
    </location>
</feature>
<dbReference type="Gene3D" id="1.10.287.70">
    <property type="match status" value="1"/>
</dbReference>
<keyword evidence="4 21" id="KW-0812">Transmembrane</keyword>
<dbReference type="GO" id="GO:0008328">
    <property type="term" value="C:ionotropic glutamate receptor complex"/>
    <property type="evidence" value="ECO:0007669"/>
    <property type="project" value="UniProtKB-ARBA"/>
</dbReference>
<evidence type="ECO:0000259" key="22">
    <source>
        <dbReference type="SMART" id="SM00079"/>
    </source>
</evidence>
<evidence type="ECO:0000256" key="10">
    <source>
        <dbReference type="ARBA" id="ARBA00023170"/>
    </source>
</evidence>
<dbReference type="GO" id="GO:0004970">
    <property type="term" value="F:glutamate-gated receptor activity"/>
    <property type="evidence" value="ECO:0007669"/>
    <property type="project" value="UniProtKB-ARBA"/>
</dbReference>
<dbReference type="SUPFAM" id="SSF53850">
    <property type="entry name" value="Periplasmic binding protein-like II"/>
    <property type="match status" value="1"/>
</dbReference>
<dbReference type="PRINTS" id="PR00177">
    <property type="entry name" value="NMDARECEPTOR"/>
</dbReference>
<evidence type="ECO:0000256" key="5">
    <source>
        <dbReference type="ARBA" id="ARBA00022729"/>
    </source>
</evidence>
<dbReference type="EMBL" id="JAXCGZ010021380">
    <property type="protein sequence ID" value="KAK7053103.1"/>
    <property type="molecule type" value="Genomic_DNA"/>
</dbReference>
<dbReference type="Proteomes" id="UP001381693">
    <property type="component" value="Unassembled WGS sequence"/>
</dbReference>
<feature type="region of interest" description="Disordered" evidence="20">
    <location>
        <begin position="829"/>
        <end position="862"/>
    </location>
</feature>
<dbReference type="FunFam" id="3.40.190.10:FF:000178">
    <property type="entry name" value="Glutamate receptor subunit"/>
    <property type="match status" value="1"/>
</dbReference>
<dbReference type="CDD" id="cd06382">
    <property type="entry name" value="PBP1_iGluR_Kainate"/>
    <property type="match status" value="1"/>
</dbReference>
<accession>A0AAN8ZUI5</accession>
<evidence type="ECO:0000256" key="1">
    <source>
        <dbReference type="ARBA" id="ARBA00008685"/>
    </source>
</evidence>
<reference evidence="24 25" key="1">
    <citation type="submission" date="2023-11" db="EMBL/GenBank/DDBJ databases">
        <title>Halocaridina rubra genome assembly.</title>
        <authorList>
            <person name="Smith C."/>
        </authorList>
    </citation>
    <scope>NUCLEOTIDE SEQUENCE [LARGE SCALE GENOMIC DNA]</scope>
    <source>
        <strain evidence="24">EP-1</strain>
        <tissue evidence="24">Whole</tissue>
    </source>
</reference>
<dbReference type="SMART" id="SM00079">
    <property type="entry name" value="PBPe"/>
    <property type="match status" value="1"/>
</dbReference>
<dbReference type="FunFam" id="1.10.287.70:FF:000064">
    <property type="entry name" value="Glutamate receptor ionotropic, kainate"/>
    <property type="match status" value="1"/>
</dbReference>
<dbReference type="SUPFAM" id="SSF81324">
    <property type="entry name" value="Voltage-gated potassium channels"/>
    <property type="match status" value="1"/>
</dbReference>
<dbReference type="PANTHER" id="PTHR18966">
    <property type="entry name" value="IONOTROPIC GLUTAMATE RECEPTOR"/>
    <property type="match status" value="1"/>
</dbReference>
<proteinExistence type="inferred from homology"/>
<dbReference type="AlphaFoldDB" id="A0AAN8ZUI5"/>
<feature type="domain" description="Ionotropic glutamate receptor C-terminal" evidence="22">
    <location>
        <begin position="379"/>
        <end position="750"/>
    </location>
</feature>
<dbReference type="Gene3D" id="3.40.50.2300">
    <property type="match status" value="2"/>
</dbReference>
<evidence type="ECO:0000256" key="13">
    <source>
        <dbReference type="ARBA" id="ARBA00023286"/>
    </source>
</evidence>
<feature type="domain" description="Ionotropic glutamate receptor L-glutamate and glycine-binding" evidence="23">
    <location>
        <begin position="389"/>
        <end position="454"/>
    </location>
</feature>
<sequence length="862" mass="97543">MKQEIAFRYAVDRVNEARIFGPRTKLRPIIDKIPDGDSHFASKRVCALVRSGVSAIFGPQSPKTSAHVQSICDALEIPHIETRWDYRLRRDDYSVNLYPHPSSLSKAYLDLVRSFGWKSFCIVYEDKMGLVRLQELLKTPRRNEFKICIKKIPYGDDFRSILNEIQIRGEHNILVDVRTERVFQVLKQAQQIGMMSGNHNYIITSLDLHLVDLEDFRYSGSNITALRLIDPDRPEVRNLMADWQAGRILYTNKLGDDDIIMKTETALMYDAVKIFVTAIQILDNSTDLQMTPMECEGETPWVYGNSLINFMKVEMSPGLTGIIEFDPRGFRSDVTLDIIELKRTNLQKVGTWRTEKGVNYTLSQKDTHTEEREGLANKTLIVSIAFNDPYIMLAESSERLTGNARYEGFCIDLLSELAEKLKFNYILTPVEGNGYGSIDKTTGEWNGMIREIMDGRADLAMTDLTISYERQQAVDFTMPFMNLGISIMYKKPQKVPPALFSFLSPLSIEVWIYMMAAFVGVSLLMYVLARVSPYEWQNPHPCNPDPDTLENQFTILNCLWFALGSLMQQGCDFLPQAVSTRMVAGMWWFFTLIMISSYTANLAAFLTVERLESPIESVEDLAKQTKIKYGTKSSGTTKNFFKDSNLEIYQRMWTFMETHTPPVFVDSNAAGVERVKTDNGLYAYFMESTSIEYVTERECSLTQVGGLLDSKSYGIALPRGSSNKGYLDVVLLTMQSQGRFHILKNKWFRQKRGGGKCKEEAGGGGGASELNLENVGGVFVVLMSGMGMALAVAIVEFGLECLDIAKEEEAPLREVLKRELIFVLKCKGSSKPVRKKAESDEANGDTEYGSNDYNYTAKNPLT</sequence>
<dbReference type="FunFam" id="3.40.190.10:FF:000060">
    <property type="entry name" value="Glutamate receptor ionotropic, kainate 1"/>
    <property type="match status" value="1"/>
</dbReference>
<dbReference type="InterPro" id="IPR015683">
    <property type="entry name" value="Ionotropic_Glu_rcpt"/>
</dbReference>
<comment type="caution">
    <text evidence="24">The sequence shown here is derived from an EMBL/GenBank/DDBJ whole genome shotgun (WGS) entry which is preliminary data.</text>
</comment>
<keyword evidence="14" id="KW-0407">Ion channel</keyword>
<evidence type="ECO:0000256" key="17">
    <source>
        <dbReference type="PIRSR" id="PIRSR601508-1"/>
    </source>
</evidence>
<dbReference type="GO" id="GO:0045211">
    <property type="term" value="C:postsynaptic membrane"/>
    <property type="evidence" value="ECO:0007669"/>
    <property type="project" value="UniProtKB-SubCell"/>
</dbReference>
<evidence type="ECO:0000256" key="9">
    <source>
        <dbReference type="ARBA" id="ARBA00023136"/>
    </source>
</evidence>
<protein>
    <recommendedName>
        <fullName evidence="16">Glutamate receptor 1</fullName>
    </recommendedName>
</protein>
<evidence type="ECO:0000259" key="23">
    <source>
        <dbReference type="SMART" id="SM00918"/>
    </source>
</evidence>
<feature type="site" description="Crucial to convey clamshell closure to channel opening" evidence="18">
    <location>
        <position position="615"/>
    </location>
</feature>
<keyword evidence="13" id="KW-1071">Ligand-gated ion channel</keyword>
<gene>
    <name evidence="24" type="ORF">SK128_020197</name>
</gene>
<evidence type="ECO:0000256" key="14">
    <source>
        <dbReference type="ARBA" id="ARBA00023303"/>
    </source>
</evidence>
<dbReference type="InterPro" id="IPR028082">
    <property type="entry name" value="Peripla_BP_I"/>
</dbReference>
<keyword evidence="25" id="KW-1185">Reference proteome</keyword>
<comment type="subcellular location">
    <subcellularLocation>
        <location evidence="15">Postsynaptic cell membrane</location>
        <topology evidence="15">Multi-pass membrane protein</topology>
    </subcellularLocation>
</comment>
<keyword evidence="10" id="KW-0675">Receptor</keyword>
<feature type="binding site" evidence="17">
    <location>
        <position position="687"/>
    </location>
    <ligand>
        <name>L-glutamate</name>
        <dbReference type="ChEBI" id="CHEBI:29985"/>
    </ligand>
</feature>
<dbReference type="SMART" id="SM00918">
    <property type="entry name" value="Lig_chan-Glu_bd"/>
    <property type="match status" value="1"/>
</dbReference>
<feature type="binding site" evidence="17">
    <location>
        <position position="470"/>
    </location>
    <ligand>
        <name>L-glutamate</name>
        <dbReference type="ChEBI" id="CHEBI:29985"/>
    </ligand>
</feature>
<organism evidence="24 25">
    <name type="scientific">Halocaridina rubra</name>
    <name type="common">Hawaiian red shrimp</name>
    <dbReference type="NCBI Taxonomy" id="373956"/>
    <lineage>
        <taxon>Eukaryota</taxon>
        <taxon>Metazoa</taxon>
        <taxon>Ecdysozoa</taxon>
        <taxon>Arthropoda</taxon>
        <taxon>Crustacea</taxon>
        <taxon>Multicrustacea</taxon>
        <taxon>Malacostraca</taxon>
        <taxon>Eumalacostraca</taxon>
        <taxon>Eucarida</taxon>
        <taxon>Decapoda</taxon>
        <taxon>Pleocyemata</taxon>
        <taxon>Caridea</taxon>
        <taxon>Atyoidea</taxon>
        <taxon>Atyidae</taxon>
        <taxon>Halocaridina</taxon>
    </lineage>
</organism>
<feature type="transmembrane region" description="Helical" evidence="21">
    <location>
        <begin position="510"/>
        <end position="529"/>
    </location>
</feature>
<evidence type="ECO:0000313" key="25">
    <source>
        <dbReference type="Proteomes" id="UP001381693"/>
    </source>
</evidence>
<dbReference type="SUPFAM" id="SSF53822">
    <property type="entry name" value="Periplasmic binding protein-like I"/>
    <property type="match status" value="1"/>
</dbReference>
<feature type="binding site" evidence="17">
    <location>
        <position position="465"/>
    </location>
    <ligand>
        <name>L-glutamate</name>
        <dbReference type="ChEBI" id="CHEBI:29985"/>
    </ligand>
</feature>
<keyword evidence="8" id="KW-0406">Ion transport</keyword>
<keyword evidence="12" id="KW-0628">Postsynaptic cell membrane</keyword>
<keyword evidence="7" id="KW-0770">Synapse</keyword>
<evidence type="ECO:0000256" key="19">
    <source>
        <dbReference type="PIRSR" id="PIRSR601508-3"/>
    </source>
</evidence>
<keyword evidence="9 21" id="KW-0472">Membrane</keyword>
<keyword evidence="19" id="KW-1015">Disulfide bond</keyword>
<evidence type="ECO:0000256" key="15">
    <source>
        <dbReference type="ARBA" id="ARBA00034104"/>
    </source>
</evidence>
<evidence type="ECO:0000256" key="18">
    <source>
        <dbReference type="PIRSR" id="PIRSR601508-2"/>
    </source>
</evidence>
<evidence type="ECO:0000256" key="8">
    <source>
        <dbReference type="ARBA" id="ARBA00023065"/>
    </source>
</evidence>
<evidence type="ECO:0000256" key="3">
    <source>
        <dbReference type="ARBA" id="ARBA00022475"/>
    </source>
</evidence>
<dbReference type="InterPro" id="IPR001828">
    <property type="entry name" value="ANF_lig-bd_rcpt"/>
</dbReference>
<evidence type="ECO:0000313" key="24">
    <source>
        <dbReference type="EMBL" id="KAK7053103.1"/>
    </source>
</evidence>
<dbReference type="Pfam" id="PF00060">
    <property type="entry name" value="Lig_chan"/>
    <property type="match status" value="1"/>
</dbReference>
<keyword evidence="2" id="KW-0813">Transport</keyword>
<evidence type="ECO:0000256" key="20">
    <source>
        <dbReference type="SAM" id="MobiDB-lite"/>
    </source>
</evidence>
<dbReference type="Gene3D" id="3.40.190.10">
    <property type="entry name" value="Periplasmic binding protein-like II"/>
    <property type="match status" value="2"/>
</dbReference>